<dbReference type="PROSITE" id="PS50866">
    <property type="entry name" value="GOLD"/>
    <property type="match status" value="1"/>
</dbReference>
<feature type="transmembrane region" description="Helical" evidence="7">
    <location>
        <begin position="254"/>
        <end position="276"/>
    </location>
</feature>
<feature type="coiled-coil region" evidence="5">
    <location>
        <begin position="168"/>
        <end position="245"/>
    </location>
</feature>
<feature type="compositionally biased region" description="Basic residues" evidence="6">
    <location>
        <begin position="344"/>
        <end position="353"/>
    </location>
</feature>
<dbReference type="SMART" id="SM01190">
    <property type="entry name" value="EMP24_GP25L"/>
    <property type="match status" value="1"/>
</dbReference>
<dbReference type="PANTHER" id="PTHR12953">
    <property type="entry name" value="MEMBRANE PROTEIN CH1 RELATED"/>
    <property type="match status" value="1"/>
</dbReference>
<feature type="compositionally biased region" description="Basic and acidic residues" evidence="6">
    <location>
        <begin position="137"/>
        <end position="146"/>
    </location>
</feature>
<organism evidence="10 11">
    <name type="scientific">Leptotrombidium deliense</name>
    <dbReference type="NCBI Taxonomy" id="299467"/>
    <lineage>
        <taxon>Eukaryota</taxon>
        <taxon>Metazoa</taxon>
        <taxon>Ecdysozoa</taxon>
        <taxon>Arthropoda</taxon>
        <taxon>Chelicerata</taxon>
        <taxon>Arachnida</taxon>
        <taxon>Acari</taxon>
        <taxon>Acariformes</taxon>
        <taxon>Trombidiformes</taxon>
        <taxon>Prostigmata</taxon>
        <taxon>Anystina</taxon>
        <taxon>Parasitengona</taxon>
        <taxon>Trombiculoidea</taxon>
        <taxon>Trombiculidae</taxon>
        <taxon>Leptotrombidium</taxon>
    </lineage>
</organism>
<dbReference type="STRING" id="299467.A0A443S6D9"/>
<dbReference type="SUPFAM" id="SSF101576">
    <property type="entry name" value="Supernatant protein factor (SPF), C-terminal domain"/>
    <property type="match status" value="1"/>
</dbReference>
<feature type="compositionally biased region" description="Polar residues" evidence="6">
    <location>
        <begin position="83"/>
        <end position="104"/>
    </location>
</feature>
<feature type="domain" description="GOLD" evidence="9">
    <location>
        <begin position="449"/>
        <end position="544"/>
    </location>
</feature>
<keyword evidence="2 7" id="KW-0812">Transmembrane</keyword>
<keyword evidence="11" id="KW-1185">Reference proteome</keyword>
<reference evidence="10 11" key="1">
    <citation type="journal article" date="2018" name="Gigascience">
        <title>Genomes of trombidid mites reveal novel predicted allergens and laterally-transferred genes associated with secondary metabolism.</title>
        <authorList>
            <person name="Dong X."/>
            <person name="Chaisiri K."/>
            <person name="Xia D."/>
            <person name="Armstrong S.D."/>
            <person name="Fang Y."/>
            <person name="Donnelly M.J."/>
            <person name="Kadowaki T."/>
            <person name="McGarry J.W."/>
            <person name="Darby A.C."/>
            <person name="Makepeace B.L."/>
        </authorList>
    </citation>
    <scope>NUCLEOTIDE SEQUENCE [LARGE SCALE GENOMIC DNA]</scope>
    <source>
        <strain evidence="10">UoL-UT</strain>
    </source>
</reference>
<accession>A0A443S6D9</accession>
<evidence type="ECO:0000259" key="9">
    <source>
        <dbReference type="PROSITE" id="PS50866"/>
    </source>
</evidence>
<dbReference type="EMBL" id="NCKV01007224">
    <property type="protein sequence ID" value="RWS23054.1"/>
    <property type="molecule type" value="Genomic_DNA"/>
</dbReference>
<evidence type="ECO:0000256" key="8">
    <source>
        <dbReference type="SAM" id="SignalP"/>
    </source>
</evidence>
<dbReference type="GO" id="GO:0034975">
    <property type="term" value="P:protein folding in endoplasmic reticulum"/>
    <property type="evidence" value="ECO:0007669"/>
    <property type="project" value="TreeGrafter"/>
</dbReference>
<evidence type="ECO:0000256" key="4">
    <source>
        <dbReference type="ARBA" id="ARBA00023136"/>
    </source>
</evidence>
<dbReference type="InterPro" id="IPR036598">
    <property type="entry name" value="GOLD_dom_sf"/>
</dbReference>
<evidence type="ECO:0000256" key="5">
    <source>
        <dbReference type="SAM" id="Coils"/>
    </source>
</evidence>
<keyword evidence="3 7" id="KW-1133">Transmembrane helix</keyword>
<feature type="compositionally biased region" description="Polar residues" evidence="6">
    <location>
        <begin position="43"/>
        <end position="53"/>
    </location>
</feature>
<feature type="compositionally biased region" description="Polar residues" evidence="6">
    <location>
        <begin position="123"/>
        <end position="134"/>
    </location>
</feature>
<evidence type="ECO:0000256" key="7">
    <source>
        <dbReference type="SAM" id="Phobius"/>
    </source>
</evidence>
<keyword evidence="5" id="KW-0175">Coiled coil</keyword>
<name>A0A443S6D9_9ACAR</name>
<dbReference type="GO" id="GO:0005737">
    <property type="term" value="C:cytoplasm"/>
    <property type="evidence" value="ECO:0007669"/>
    <property type="project" value="TreeGrafter"/>
</dbReference>
<dbReference type="OrthoDB" id="5976732at2759"/>
<feature type="chain" id="PRO_5019545297" description="GOLD domain-containing protein" evidence="8">
    <location>
        <begin position="22"/>
        <end position="586"/>
    </location>
</feature>
<protein>
    <recommendedName>
        <fullName evidence="9">GOLD domain-containing protein</fullName>
    </recommendedName>
</protein>
<dbReference type="VEuPathDB" id="VectorBase:LDEU008986"/>
<evidence type="ECO:0000256" key="6">
    <source>
        <dbReference type="SAM" id="MobiDB-lite"/>
    </source>
</evidence>
<proteinExistence type="predicted"/>
<dbReference type="Pfam" id="PF01105">
    <property type="entry name" value="EMP24_GP25L"/>
    <property type="match status" value="1"/>
</dbReference>
<feature type="compositionally biased region" description="Polar residues" evidence="6">
    <location>
        <begin position="354"/>
        <end position="364"/>
    </location>
</feature>
<evidence type="ECO:0000256" key="3">
    <source>
        <dbReference type="ARBA" id="ARBA00022989"/>
    </source>
</evidence>
<evidence type="ECO:0000256" key="1">
    <source>
        <dbReference type="ARBA" id="ARBA00004370"/>
    </source>
</evidence>
<comment type="caution">
    <text evidence="10">The sequence shown here is derived from an EMBL/GenBank/DDBJ whole genome shotgun (WGS) entry which is preliminary data.</text>
</comment>
<dbReference type="InterPro" id="IPR045120">
    <property type="entry name" value="Suco/Slp1-like"/>
</dbReference>
<dbReference type="PANTHER" id="PTHR12953:SF0">
    <property type="entry name" value="SUN DOMAIN-CONTAINING OSSIFICATION FACTOR"/>
    <property type="match status" value="1"/>
</dbReference>
<feature type="region of interest" description="Disordered" evidence="6">
    <location>
        <begin position="41"/>
        <end position="160"/>
    </location>
</feature>
<evidence type="ECO:0000313" key="10">
    <source>
        <dbReference type="EMBL" id="RWS23054.1"/>
    </source>
</evidence>
<dbReference type="Proteomes" id="UP000288716">
    <property type="component" value="Unassembled WGS sequence"/>
</dbReference>
<feature type="signal peptide" evidence="8">
    <location>
        <begin position="1"/>
        <end position="21"/>
    </location>
</feature>
<dbReference type="GO" id="GO:0016020">
    <property type="term" value="C:membrane"/>
    <property type="evidence" value="ECO:0007669"/>
    <property type="project" value="UniProtKB-SubCell"/>
</dbReference>
<feature type="region of interest" description="Disordered" evidence="6">
    <location>
        <begin position="341"/>
        <end position="364"/>
    </location>
</feature>
<keyword evidence="8" id="KW-0732">Signal</keyword>
<feature type="compositionally biased region" description="Polar residues" evidence="6">
    <location>
        <begin position="384"/>
        <end position="398"/>
    </location>
</feature>
<gene>
    <name evidence="10" type="ORF">B4U80_05659</name>
</gene>
<evidence type="ECO:0000313" key="11">
    <source>
        <dbReference type="Proteomes" id="UP000288716"/>
    </source>
</evidence>
<sequence length="586" mass="66853">MTTKAVCFWILVLVLCNSVITESPEEVKNVENNAVDETKQQLDDLSSQATNSVDVCEKSTRTPTITLNPIPEVEKQEEVSKATADQPSDQQANTNEATTVSSAPLTEKQDENLKPTEVPPAEHQQSSIGDSSTIRPPESKPDDVSKPTEPPSDQQTKESIFIRMNNRIKSLEQNLTLTNEYLEELSLRYRRQMDDMYNNFNKTVTKLKETAAKAEEIDIKQQDKLTQLQAKLNEMDEKVTLLVIEKETLHWQFIQVHIVLLFAEILIMISISSLFVRRISEKVNEMIEASKLLHLNSRHTQTPTKRYITDTGENHSPAKTKKLDGEVVIFEPSIPVLENATTKSKNRKKRKQLRFSNPENVTNSVPLCGKSNGIINKSTLQKSNSVSSLPLNGDNNYEFNPKVRRDSTTSLEESFTPSAEMVHALPNRNPFSGEMEDLEFRVHVDAHRVECFHQTVRKGHNLEVNYRVIEMSPRWQWLYVPSNVRDLTIDFIIRDTRSKVVTQEIDKQEGSHVHEVKEDGEYTICFDNSRSAVATKSVSVEVYVYSPEDDDRWGYFDEDFTFPPDVQYEDSIETIKVSSSQLQSPL</sequence>
<feature type="region of interest" description="Disordered" evidence="6">
    <location>
        <begin position="384"/>
        <end position="410"/>
    </location>
</feature>
<dbReference type="AlphaFoldDB" id="A0A443S6D9"/>
<comment type="subcellular location">
    <subcellularLocation>
        <location evidence="1">Membrane</location>
    </subcellularLocation>
</comment>
<dbReference type="InterPro" id="IPR009038">
    <property type="entry name" value="GOLD_dom"/>
</dbReference>
<keyword evidence="4 7" id="KW-0472">Membrane</keyword>
<evidence type="ECO:0000256" key="2">
    <source>
        <dbReference type="ARBA" id="ARBA00022692"/>
    </source>
</evidence>